<name>A0A378MAU3_LISGR</name>
<reference evidence="1 2" key="1">
    <citation type="submission" date="2018-06" db="EMBL/GenBank/DDBJ databases">
        <authorList>
            <consortium name="Pathogen Informatics"/>
            <person name="Doyle S."/>
        </authorList>
    </citation>
    <scope>NUCLEOTIDE SEQUENCE [LARGE SCALE GENOMIC DNA]</scope>
    <source>
        <strain evidence="2">NCTC 10815</strain>
    </source>
</reference>
<gene>
    <name evidence="1" type="ORF">NCTC10815_00764</name>
</gene>
<protein>
    <submittedName>
        <fullName evidence="1">Predicted small secreted protein</fullName>
    </submittedName>
</protein>
<evidence type="ECO:0000313" key="2">
    <source>
        <dbReference type="Proteomes" id="UP000254879"/>
    </source>
</evidence>
<dbReference type="Proteomes" id="UP000254879">
    <property type="component" value="Unassembled WGS sequence"/>
</dbReference>
<dbReference type="EMBL" id="UGPG01000001">
    <property type="protein sequence ID" value="STY43468.1"/>
    <property type="molecule type" value="Genomic_DNA"/>
</dbReference>
<sequence length="101" mass="11242">MNAKTFIAGALTGAAAGHLFYHYFIDQKTTSGDAILEKVKTAFKKEGPIEGSWIQLKKQHYKNSRSILSFTTVASLVSVKARKNNLNLSLMRIPVRSLIFI</sequence>
<dbReference type="AlphaFoldDB" id="A0A378MAU3"/>
<accession>A0A378MAU3</accession>
<organism evidence="1 2">
    <name type="scientific">Listeria grayi</name>
    <name type="common">Listeria murrayi</name>
    <dbReference type="NCBI Taxonomy" id="1641"/>
    <lineage>
        <taxon>Bacteria</taxon>
        <taxon>Bacillati</taxon>
        <taxon>Bacillota</taxon>
        <taxon>Bacilli</taxon>
        <taxon>Bacillales</taxon>
        <taxon>Listeriaceae</taxon>
        <taxon>Listeria</taxon>
    </lineage>
</organism>
<evidence type="ECO:0000313" key="1">
    <source>
        <dbReference type="EMBL" id="STY43468.1"/>
    </source>
</evidence>
<proteinExistence type="predicted"/>